<evidence type="ECO:0000256" key="1">
    <source>
        <dbReference type="SAM" id="Phobius"/>
    </source>
</evidence>
<organism evidence="2 3">
    <name type="scientific">Paenibacillus radicis</name>
    <name type="common">ex Gao et al. 2016</name>
    <dbReference type="NCBI Taxonomy" id="1737354"/>
    <lineage>
        <taxon>Bacteria</taxon>
        <taxon>Bacillati</taxon>
        <taxon>Bacillota</taxon>
        <taxon>Bacilli</taxon>
        <taxon>Bacillales</taxon>
        <taxon>Paenibacillaceae</taxon>
        <taxon>Paenibacillus</taxon>
    </lineage>
</organism>
<sequence>MKMHMMQGWRLAVKHMNIIILLFLYQLLWGFFLYRFVDSVVTPLLRRFPGDALPPSAVRLFFSEAQFQLMKTDLIHPYLWLLGGLFLTRMLLTPLFNAGLFYSLHHATDESGTKFIHGIRSTWKPVMLLYWIKTLLALAPAWWLLPTGFQALLKSGSTGDLLQTVLPGAAIWLLWSALLHLLFLSMQFGVASSNGAFNSLWHAVRHIAPFTGVSLLMWAIGIGIALFVTSISLIWAGLFALILHQGYHLIRTMMKVWTICAQYDCLQSRTQG</sequence>
<feature type="transmembrane region" description="Helical" evidence="1">
    <location>
        <begin position="78"/>
        <end position="104"/>
    </location>
</feature>
<reference evidence="2 3" key="1">
    <citation type="journal article" date="2014" name="Int. J. Syst. Evol. Microbiol.">
        <title>Complete genome sequence of Corynebacterium casei LMG S-19264T (=DSM 44701T), isolated from a smear-ripened cheese.</title>
        <authorList>
            <consortium name="US DOE Joint Genome Institute (JGI-PGF)"/>
            <person name="Walter F."/>
            <person name="Albersmeier A."/>
            <person name="Kalinowski J."/>
            <person name="Ruckert C."/>
        </authorList>
    </citation>
    <scope>NUCLEOTIDE SEQUENCE [LARGE SCALE GENOMIC DNA]</scope>
    <source>
        <strain evidence="2 3">CGMCC 1.15286</strain>
    </source>
</reference>
<accession>A0A917MBB5</accession>
<name>A0A917MBB5_9BACL</name>
<dbReference type="AlphaFoldDB" id="A0A917MBB5"/>
<proteinExistence type="predicted"/>
<keyword evidence="1" id="KW-1133">Transmembrane helix</keyword>
<dbReference type="EMBL" id="BMHY01000017">
    <property type="protein sequence ID" value="GGG86940.1"/>
    <property type="molecule type" value="Genomic_DNA"/>
</dbReference>
<keyword evidence="1" id="KW-0812">Transmembrane</keyword>
<feature type="transmembrane region" description="Helical" evidence="1">
    <location>
        <begin position="207"/>
        <end position="227"/>
    </location>
</feature>
<protein>
    <submittedName>
        <fullName evidence="2">Uncharacterized protein</fullName>
    </submittedName>
</protein>
<gene>
    <name evidence="2" type="ORF">GCM10010918_51480</name>
</gene>
<feature type="transmembrane region" description="Helical" evidence="1">
    <location>
        <begin position="233"/>
        <end position="250"/>
    </location>
</feature>
<feature type="transmembrane region" description="Helical" evidence="1">
    <location>
        <begin position="125"/>
        <end position="145"/>
    </location>
</feature>
<evidence type="ECO:0000313" key="2">
    <source>
        <dbReference type="EMBL" id="GGG86940.1"/>
    </source>
</evidence>
<evidence type="ECO:0000313" key="3">
    <source>
        <dbReference type="Proteomes" id="UP000600247"/>
    </source>
</evidence>
<dbReference type="Proteomes" id="UP000600247">
    <property type="component" value="Unassembled WGS sequence"/>
</dbReference>
<comment type="caution">
    <text evidence="2">The sequence shown here is derived from an EMBL/GenBank/DDBJ whole genome shotgun (WGS) entry which is preliminary data.</text>
</comment>
<keyword evidence="3" id="KW-1185">Reference proteome</keyword>
<feature type="transmembrane region" description="Helical" evidence="1">
    <location>
        <begin position="165"/>
        <end position="186"/>
    </location>
</feature>
<keyword evidence="1" id="KW-0472">Membrane</keyword>